<evidence type="ECO:0000256" key="2">
    <source>
        <dbReference type="ARBA" id="ARBA00022649"/>
    </source>
</evidence>
<dbReference type="GO" id="GO:0046872">
    <property type="term" value="F:metal ion binding"/>
    <property type="evidence" value="ECO:0007669"/>
    <property type="project" value="UniProtKB-KW"/>
</dbReference>
<keyword evidence="7" id="KW-0067">ATP-binding</keyword>
<evidence type="ECO:0000256" key="3">
    <source>
        <dbReference type="ARBA" id="ARBA00022679"/>
    </source>
</evidence>
<accession>A0A220UBQ3</accession>
<sequence length="106" mass="11341">MAPTTEASQSLRETLSARRGEIVEVLLRYGAHNPRVFGSVARGDAMASSDIDLLVDLEPHRGNELMRVAGIGEELSLLMGVRVDVVTASLLRDPVSRTALADAVSL</sequence>
<comment type="similarity">
    <text evidence="9">Belongs to the MntA antitoxin family.</text>
</comment>
<evidence type="ECO:0000256" key="5">
    <source>
        <dbReference type="ARBA" id="ARBA00022723"/>
    </source>
</evidence>
<dbReference type="EMBL" id="CP022316">
    <property type="protein sequence ID" value="ASK65599.1"/>
    <property type="molecule type" value="Genomic_DNA"/>
</dbReference>
<dbReference type="InterPro" id="IPR052038">
    <property type="entry name" value="Type-VII_TA_antitoxin"/>
</dbReference>
<keyword evidence="8" id="KW-0460">Magnesium</keyword>
<feature type="domain" description="Polymerase nucleotidyl transferase" evidence="10">
    <location>
        <begin position="36"/>
        <end position="100"/>
    </location>
</feature>
<keyword evidence="6" id="KW-0547">Nucleotide-binding</keyword>
<dbReference type="AlphaFoldDB" id="A0A220UBQ3"/>
<evidence type="ECO:0000256" key="9">
    <source>
        <dbReference type="ARBA" id="ARBA00038276"/>
    </source>
</evidence>
<organism evidence="11 12">
    <name type="scientific">Brachybacterium avium</name>
    <dbReference type="NCBI Taxonomy" id="2017485"/>
    <lineage>
        <taxon>Bacteria</taxon>
        <taxon>Bacillati</taxon>
        <taxon>Actinomycetota</taxon>
        <taxon>Actinomycetes</taxon>
        <taxon>Micrococcales</taxon>
        <taxon>Dermabacteraceae</taxon>
        <taxon>Brachybacterium</taxon>
    </lineage>
</organism>
<keyword evidence="3 11" id="KW-0808">Transferase</keyword>
<evidence type="ECO:0000313" key="12">
    <source>
        <dbReference type="Proteomes" id="UP000198398"/>
    </source>
</evidence>
<evidence type="ECO:0000256" key="6">
    <source>
        <dbReference type="ARBA" id="ARBA00022741"/>
    </source>
</evidence>
<dbReference type="Pfam" id="PF01909">
    <property type="entry name" value="NTP_transf_2"/>
    <property type="match status" value="1"/>
</dbReference>
<name>A0A220UBQ3_9MICO</name>
<protein>
    <submittedName>
        <fullName evidence="11">Nucleotidyltransferase</fullName>
    </submittedName>
</protein>
<dbReference type="InterPro" id="IPR002934">
    <property type="entry name" value="Polymerase_NTP_transf_dom"/>
</dbReference>
<dbReference type="PANTHER" id="PTHR33571">
    <property type="entry name" value="SSL8005 PROTEIN"/>
    <property type="match status" value="1"/>
</dbReference>
<dbReference type="GO" id="GO:0005524">
    <property type="term" value="F:ATP binding"/>
    <property type="evidence" value="ECO:0007669"/>
    <property type="project" value="UniProtKB-KW"/>
</dbReference>
<evidence type="ECO:0000256" key="1">
    <source>
        <dbReference type="ARBA" id="ARBA00001946"/>
    </source>
</evidence>
<evidence type="ECO:0000256" key="7">
    <source>
        <dbReference type="ARBA" id="ARBA00022840"/>
    </source>
</evidence>
<proteinExistence type="inferred from homology"/>
<dbReference type="PANTHER" id="PTHR33571:SF12">
    <property type="entry name" value="BSL3053 PROTEIN"/>
    <property type="match status" value="1"/>
</dbReference>
<dbReference type="RefSeq" id="WP_089064840.1">
    <property type="nucleotide sequence ID" value="NZ_CP022316.1"/>
</dbReference>
<dbReference type="GO" id="GO:0016779">
    <property type="term" value="F:nucleotidyltransferase activity"/>
    <property type="evidence" value="ECO:0007669"/>
    <property type="project" value="UniProtKB-KW"/>
</dbReference>
<dbReference type="Proteomes" id="UP000198398">
    <property type="component" value="Chromosome"/>
</dbReference>
<dbReference type="KEGG" id="brv:CFK39_06850"/>
<keyword evidence="5" id="KW-0479">Metal-binding</keyword>
<keyword evidence="12" id="KW-1185">Reference proteome</keyword>
<dbReference type="OrthoDB" id="9803128at2"/>
<evidence type="ECO:0000256" key="8">
    <source>
        <dbReference type="ARBA" id="ARBA00022842"/>
    </source>
</evidence>
<evidence type="ECO:0000259" key="10">
    <source>
        <dbReference type="Pfam" id="PF01909"/>
    </source>
</evidence>
<dbReference type="CDD" id="cd05403">
    <property type="entry name" value="NT_KNTase_like"/>
    <property type="match status" value="1"/>
</dbReference>
<dbReference type="InterPro" id="IPR043519">
    <property type="entry name" value="NT_sf"/>
</dbReference>
<gene>
    <name evidence="11" type="ORF">CFK39_06850</name>
</gene>
<keyword evidence="2" id="KW-1277">Toxin-antitoxin system</keyword>
<evidence type="ECO:0000313" key="11">
    <source>
        <dbReference type="EMBL" id="ASK65599.1"/>
    </source>
</evidence>
<comment type="cofactor">
    <cofactor evidence="1">
        <name>Mg(2+)</name>
        <dbReference type="ChEBI" id="CHEBI:18420"/>
    </cofactor>
</comment>
<dbReference type="SUPFAM" id="SSF81301">
    <property type="entry name" value="Nucleotidyltransferase"/>
    <property type="match status" value="1"/>
</dbReference>
<dbReference type="Gene3D" id="3.30.460.10">
    <property type="entry name" value="Beta Polymerase, domain 2"/>
    <property type="match status" value="1"/>
</dbReference>
<evidence type="ECO:0000256" key="4">
    <source>
        <dbReference type="ARBA" id="ARBA00022695"/>
    </source>
</evidence>
<keyword evidence="4" id="KW-0548">Nucleotidyltransferase</keyword>
<reference evidence="12" key="1">
    <citation type="submission" date="2017-07" db="EMBL/GenBank/DDBJ databases">
        <title>Brachybacterium sp. VR2415.</title>
        <authorList>
            <person name="Tak E.J."/>
            <person name="Bae J.-W."/>
        </authorList>
    </citation>
    <scope>NUCLEOTIDE SEQUENCE [LARGE SCALE GENOMIC DNA]</scope>
    <source>
        <strain evidence="12">VR2415</strain>
    </source>
</reference>